<evidence type="ECO:0000313" key="1">
    <source>
        <dbReference type="EMBL" id="KAJ3649669.1"/>
    </source>
</evidence>
<organism evidence="1 2">
    <name type="scientific">Zophobas morio</name>
    <dbReference type="NCBI Taxonomy" id="2755281"/>
    <lineage>
        <taxon>Eukaryota</taxon>
        <taxon>Metazoa</taxon>
        <taxon>Ecdysozoa</taxon>
        <taxon>Arthropoda</taxon>
        <taxon>Hexapoda</taxon>
        <taxon>Insecta</taxon>
        <taxon>Pterygota</taxon>
        <taxon>Neoptera</taxon>
        <taxon>Endopterygota</taxon>
        <taxon>Coleoptera</taxon>
        <taxon>Polyphaga</taxon>
        <taxon>Cucujiformia</taxon>
        <taxon>Tenebrionidae</taxon>
        <taxon>Zophobas</taxon>
    </lineage>
</organism>
<dbReference type="EMBL" id="JALNTZ010000006">
    <property type="protein sequence ID" value="KAJ3649669.1"/>
    <property type="molecule type" value="Genomic_DNA"/>
</dbReference>
<dbReference type="AlphaFoldDB" id="A0AA38I6C8"/>
<dbReference type="Proteomes" id="UP001168821">
    <property type="component" value="Unassembled WGS sequence"/>
</dbReference>
<accession>A0AA38I6C8</accession>
<keyword evidence="2" id="KW-1185">Reference proteome</keyword>
<name>A0AA38I6C8_9CUCU</name>
<proteinExistence type="predicted"/>
<gene>
    <name evidence="1" type="ORF">Zmor_021396</name>
</gene>
<comment type="caution">
    <text evidence="1">The sequence shown here is derived from an EMBL/GenBank/DDBJ whole genome shotgun (WGS) entry which is preliminary data.</text>
</comment>
<protein>
    <submittedName>
        <fullName evidence="1">Uncharacterized protein</fullName>
    </submittedName>
</protein>
<reference evidence="1" key="1">
    <citation type="journal article" date="2023" name="G3 (Bethesda)">
        <title>Whole genome assemblies of Zophobas morio and Tenebrio molitor.</title>
        <authorList>
            <person name="Kaur S."/>
            <person name="Stinson S.A."/>
            <person name="diCenzo G.C."/>
        </authorList>
    </citation>
    <scope>NUCLEOTIDE SEQUENCE</scope>
    <source>
        <strain evidence="1">QUZm001</strain>
    </source>
</reference>
<sequence>MWKRVCEEVDRNVWGEGCKIVTKWMRGVKGSECEENVKEEACKLFPEDGPLDWADLVVDEQVPAFTLDELHEAAGGLKKGKASGPDKIPREVCKMYAKECEKECLEVMNRCLEKGQVPKEF</sequence>
<evidence type="ECO:0000313" key="2">
    <source>
        <dbReference type="Proteomes" id="UP001168821"/>
    </source>
</evidence>